<dbReference type="PANTHER" id="PTHR47990">
    <property type="entry name" value="2-OXOGLUTARATE (2OG) AND FE(II)-DEPENDENT OXYGENASE SUPERFAMILY PROTEIN-RELATED"/>
    <property type="match status" value="1"/>
</dbReference>
<gene>
    <name evidence="2" type="primary">AOP1_0</name>
    <name evidence="2" type="ORF">CFP56_002933</name>
</gene>
<feature type="domain" description="Isopenicillin N synthase-like Fe(2+) 2OG dioxygenase" evidence="1">
    <location>
        <begin position="175"/>
        <end position="264"/>
    </location>
</feature>
<keyword evidence="2" id="KW-0223">Dioxygenase</keyword>
<evidence type="ECO:0000259" key="1">
    <source>
        <dbReference type="Pfam" id="PF03171"/>
    </source>
</evidence>
<sequence length="317" mass="36559">MAVQAMCRLPIIDFSIEDLKPGTSSWLSTRNKVQSALEEYGCFEAVYDKISLELHNEIFAVQKCYWIYPQRSKPRADISYFGYTREEPDRPLFQSLGINHASTLVGPQSFTNLTQTFTNQMWPAGNNQFCENALAYAIQIVELEQLVKRMVFDSYGVKKYLDPCIQFYNLRFLKYRLPDMDEANVGVENHTDKTFVSILNQNEVNGLEVKTKNGDWIKMELSPSSFVVRAGEVLLAWSNGRIHTPFYRVILKGTKARYTVGLFSFQTGILQTPEELVDDKHPLRFKSFEYFKLLRYHYDLDDARKGIESTVKALCGV</sequence>
<dbReference type="GO" id="GO:0051213">
    <property type="term" value="F:dioxygenase activity"/>
    <property type="evidence" value="ECO:0007669"/>
    <property type="project" value="UniProtKB-KW"/>
</dbReference>
<comment type="caution">
    <text evidence="2">The sequence shown here is derived from an EMBL/GenBank/DDBJ whole genome shotgun (WGS) entry which is preliminary data.</text>
</comment>
<dbReference type="AlphaFoldDB" id="A0AAW0IJE2"/>
<keyword evidence="3" id="KW-1185">Reference proteome</keyword>
<reference evidence="2 3" key="1">
    <citation type="journal article" date="2018" name="Sci. Data">
        <title>The draft genome sequence of cork oak.</title>
        <authorList>
            <person name="Ramos A.M."/>
            <person name="Usie A."/>
            <person name="Barbosa P."/>
            <person name="Barros P.M."/>
            <person name="Capote T."/>
            <person name="Chaves I."/>
            <person name="Simoes F."/>
            <person name="Abreu I."/>
            <person name="Carrasquinho I."/>
            <person name="Faro C."/>
            <person name="Guimaraes J.B."/>
            <person name="Mendonca D."/>
            <person name="Nobrega F."/>
            <person name="Rodrigues L."/>
            <person name="Saibo N.J.M."/>
            <person name="Varela M.C."/>
            <person name="Egas C."/>
            <person name="Matos J."/>
            <person name="Miguel C.M."/>
            <person name="Oliveira M.M."/>
            <person name="Ricardo C.P."/>
            <person name="Goncalves S."/>
        </authorList>
    </citation>
    <scope>NUCLEOTIDE SEQUENCE [LARGE SCALE GENOMIC DNA]</scope>
    <source>
        <strain evidence="3">cv. HL8</strain>
    </source>
</reference>
<dbReference type="SUPFAM" id="SSF51197">
    <property type="entry name" value="Clavaminate synthase-like"/>
    <property type="match status" value="1"/>
</dbReference>
<organism evidence="2 3">
    <name type="scientific">Quercus suber</name>
    <name type="common">Cork oak</name>
    <dbReference type="NCBI Taxonomy" id="58331"/>
    <lineage>
        <taxon>Eukaryota</taxon>
        <taxon>Viridiplantae</taxon>
        <taxon>Streptophyta</taxon>
        <taxon>Embryophyta</taxon>
        <taxon>Tracheophyta</taxon>
        <taxon>Spermatophyta</taxon>
        <taxon>Magnoliopsida</taxon>
        <taxon>eudicotyledons</taxon>
        <taxon>Gunneridae</taxon>
        <taxon>Pentapetalae</taxon>
        <taxon>rosids</taxon>
        <taxon>fabids</taxon>
        <taxon>Fagales</taxon>
        <taxon>Fagaceae</taxon>
        <taxon>Quercus</taxon>
    </lineage>
</organism>
<dbReference type="Pfam" id="PF03171">
    <property type="entry name" value="2OG-FeII_Oxy"/>
    <property type="match status" value="1"/>
</dbReference>
<proteinExistence type="predicted"/>
<evidence type="ECO:0000313" key="2">
    <source>
        <dbReference type="EMBL" id="KAK7814593.1"/>
    </source>
</evidence>
<dbReference type="Gene3D" id="2.60.120.330">
    <property type="entry name" value="B-lactam Antibiotic, Isopenicillin N Synthase, Chain"/>
    <property type="match status" value="1"/>
</dbReference>
<dbReference type="Proteomes" id="UP000237347">
    <property type="component" value="Unassembled WGS sequence"/>
</dbReference>
<evidence type="ECO:0000313" key="3">
    <source>
        <dbReference type="Proteomes" id="UP000237347"/>
    </source>
</evidence>
<protein>
    <submittedName>
        <fullName evidence="2">2-oxoglutarate-dependent dioxygenase aop1</fullName>
    </submittedName>
</protein>
<name>A0AAW0IJE2_QUESU</name>
<keyword evidence="2" id="KW-0560">Oxidoreductase</keyword>
<dbReference type="EMBL" id="PKMF04001088">
    <property type="protein sequence ID" value="KAK7814593.1"/>
    <property type="molecule type" value="Genomic_DNA"/>
</dbReference>
<dbReference type="InterPro" id="IPR044861">
    <property type="entry name" value="IPNS-like_FE2OG_OXY"/>
</dbReference>
<dbReference type="InterPro" id="IPR050231">
    <property type="entry name" value="Iron_ascorbate_oxido_reductase"/>
</dbReference>
<accession>A0AAW0IJE2</accession>
<dbReference type="InterPro" id="IPR027443">
    <property type="entry name" value="IPNS-like_sf"/>
</dbReference>